<proteinExistence type="predicted"/>
<reference evidence="1" key="1">
    <citation type="journal article" date="2015" name="Nature">
        <title>Complex archaea that bridge the gap between prokaryotes and eukaryotes.</title>
        <authorList>
            <person name="Spang A."/>
            <person name="Saw J.H."/>
            <person name="Jorgensen S.L."/>
            <person name="Zaremba-Niedzwiedzka K."/>
            <person name="Martijn J."/>
            <person name="Lind A.E."/>
            <person name="van Eijk R."/>
            <person name="Schleper C."/>
            <person name="Guy L."/>
            <person name="Ettema T.J."/>
        </authorList>
    </citation>
    <scope>NUCLEOTIDE SEQUENCE</scope>
</reference>
<dbReference type="EMBL" id="LAZR01000467">
    <property type="protein sequence ID" value="KKN67721.1"/>
    <property type="molecule type" value="Genomic_DNA"/>
</dbReference>
<dbReference type="AlphaFoldDB" id="A0A0F9V2I4"/>
<comment type="caution">
    <text evidence="1">The sequence shown here is derived from an EMBL/GenBank/DDBJ whole genome shotgun (WGS) entry which is preliminary data.</text>
</comment>
<name>A0A0F9V2I4_9ZZZZ</name>
<gene>
    <name evidence="1" type="ORF">LCGC14_0458690</name>
</gene>
<protein>
    <submittedName>
        <fullName evidence="1">Uncharacterized protein</fullName>
    </submittedName>
</protein>
<accession>A0A0F9V2I4</accession>
<sequence length="89" mass="10989">MNCKDCQFQNTDDCWYADEPEDCSLFQPKFTFRRDATVSFYDKQLCDFRVMRKMRQDFGSKKYNAYHLFPDPRIEPEEEKEQVRKLKRR</sequence>
<organism evidence="1">
    <name type="scientific">marine sediment metagenome</name>
    <dbReference type="NCBI Taxonomy" id="412755"/>
    <lineage>
        <taxon>unclassified sequences</taxon>
        <taxon>metagenomes</taxon>
        <taxon>ecological metagenomes</taxon>
    </lineage>
</organism>
<evidence type="ECO:0000313" key="1">
    <source>
        <dbReference type="EMBL" id="KKN67721.1"/>
    </source>
</evidence>